<gene>
    <name evidence="2" type="ORF">g.31016</name>
    <name evidence="1" type="ORF">g.31032</name>
</gene>
<sequence length="279" mass="31997">MNPSTSRALNNEDPSLIEVPEKSLKRKARNPIPVGENSITENYIEGTILKKATTFLVTVPVMNIIQITKIMMVQMLMTLTDNRKKNFKRQLENAIHIGTGNNDTFIQTNYTIQNDERNLVVTDENHPNNEELQEIPNTQAVRQKKKHFSAKLKVTKKRQRNPNEGLKVKRMINRERSEAYVNCKGEFKPAKTLFTGALCPEKCRLKCSEAFTLEEREQLFTSYYKLDINSMLQMLCIKVCHLGSELVQSIIKLRLISTLLPLGENKPLFVKELSSNCIT</sequence>
<organism evidence="1">
    <name type="scientific">Clastoptera arizonana</name>
    <name type="common">Arizona spittle bug</name>
    <dbReference type="NCBI Taxonomy" id="38151"/>
    <lineage>
        <taxon>Eukaryota</taxon>
        <taxon>Metazoa</taxon>
        <taxon>Ecdysozoa</taxon>
        <taxon>Arthropoda</taxon>
        <taxon>Hexapoda</taxon>
        <taxon>Insecta</taxon>
        <taxon>Pterygota</taxon>
        <taxon>Neoptera</taxon>
        <taxon>Paraneoptera</taxon>
        <taxon>Hemiptera</taxon>
        <taxon>Auchenorrhyncha</taxon>
        <taxon>Cercopoidea</taxon>
        <taxon>Clastopteridae</taxon>
        <taxon>Clastoptera</taxon>
    </lineage>
</organism>
<dbReference type="AlphaFoldDB" id="A0A1B6DSG3"/>
<evidence type="ECO:0000313" key="1">
    <source>
        <dbReference type="EMBL" id="JAS28616.1"/>
    </source>
</evidence>
<proteinExistence type="predicted"/>
<name>A0A1B6DSG3_9HEMI</name>
<dbReference type="EMBL" id="GEDC01008682">
    <property type="protein sequence ID" value="JAS28616.1"/>
    <property type="molecule type" value="Transcribed_RNA"/>
</dbReference>
<protein>
    <submittedName>
        <fullName evidence="1">Uncharacterized protein</fullName>
    </submittedName>
</protein>
<evidence type="ECO:0000313" key="2">
    <source>
        <dbReference type="EMBL" id="JAS28713.1"/>
    </source>
</evidence>
<accession>A0A1B6DSG3</accession>
<dbReference type="EMBL" id="GEDC01008585">
    <property type="protein sequence ID" value="JAS28713.1"/>
    <property type="molecule type" value="Transcribed_RNA"/>
</dbReference>
<reference evidence="1" key="1">
    <citation type="submission" date="2015-12" db="EMBL/GenBank/DDBJ databases">
        <title>De novo transcriptome assembly of four potential Pierce s Disease insect vectors from Arizona vineyards.</title>
        <authorList>
            <person name="Tassone E.E."/>
        </authorList>
    </citation>
    <scope>NUCLEOTIDE SEQUENCE</scope>
</reference>